<organism evidence="2 3">
    <name type="scientific">Paenibacillus vini</name>
    <dbReference type="NCBI Taxonomy" id="1476024"/>
    <lineage>
        <taxon>Bacteria</taxon>
        <taxon>Bacillati</taxon>
        <taxon>Bacillota</taxon>
        <taxon>Bacilli</taxon>
        <taxon>Bacillales</taxon>
        <taxon>Paenibacillaceae</taxon>
        <taxon>Paenibacillus</taxon>
    </lineage>
</organism>
<dbReference type="Gene3D" id="1.10.260.40">
    <property type="entry name" value="lambda repressor-like DNA-binding domains"/>
    <property type="match status" value="1"/>
</dbReference>
<evidence type="ECO:0000313" key="3">
    <source>
        <dbReference type="Proteomes" id="UP000679992"/>
    </source>
</evidence>
<dbReference type="SMART" id="SM00530">
    <property type="entry name" value="HTH_XRE"/>
    <property type="match status" value="1"/>
</dbReference>
<accession>A0ABQ4MAD4</accession>
<dbReference type="EMBL" id="BOSL01000005">
    <property type="protein sequence ID" value="GIP52951.1"/>
    <property type="molecule type" value="Genomic_DNA"/>
</dbReference>
<reference evidence="2 3" key="1">
    <citation type="submission" date="2021-03" db="EMBL/GenBank/DDBJ databases">
        <title>Antimicrobial resistance genes in bacteria isolated from Japanese honey, and their potential for conferring macrolide and lincosamide resistance in the American foulbrood pathogen Paenibacillus larvae.</title>
        <authorList>
            <person name="Okamoto M."/>
            <person name="Kumagai M."/>
            <person name="Kanamori H."/>
            <person name="Takamatsu D."/>
        </authorList>
    </citation>
    <scope>NUCLEOTIDE SEQUENCE [LARGE SCALE GENOMIC DNA]</scope>
    <source>
        <strain evidence="2 3">J42TS3</strain>
    </source>
</reference>
<dbReference type="InterPro" id="IPR001387">
    <property type="entry name" value="Cro/C1-type_HTH"/>
</dbReference>
<feature type="domain" description="HTH cro/C1-type" evidence="1">
    <location>
        <begin position="16"/>
        <end position="76"/>
    </location>
</feature>
<dbReference type="Pfam" id="PF01381">
    <property type="entry name" value="HTH_3"/>
    <property type="match status" value="1"/>
</dbReference>
<name>A0ABQ4MAD4_9BACL</name>
<dbReference type="SUPFAM" id="SSF47413">
    <property type="entry name" value="lambda repressor-like DNA-binding domains"/>
    <property type="match status" value="1"/>
</dbReference>
<gene>
    <name evidence="2" type="ORF">J42TS3_19860</name>
</gene>
<sequence>MSENENRADNKFGTIIKRERMKQELSLAKLADNLGGLGKRINPSYINRLEAGDTENPSFVVVCYLATALNIDIREVFNVFGFDHLLKIDISSSPDTLEDLIRTNKILAPTRQLEGDDPVEVYLTPGEKERLIELLFRIYEFSIADSNNVVYLLPRIMEDLVSFRETRIDRLRKMEHKGEKLN</sequence>
<dbReference type="RefSeq" id="WP_213654632.1">
    <property type="nucleotide sequence ID" value="NZ_BOSL01000005.1"/>
</dbReference>
<dbReference type="PROSITE" id="PS50943">
    <property type="entry name" value="HTH_CROC1"/>
    <property type="match status" value="1"/>
</dbReference>
<evidence type="ECO:0000313" key="2">
    <source>
        <dbReference type="EMBL" id="GIP52951.1"/>
    </source>
</evidence>
<evidence type="ECO:0000259" key="1">
    <source>
        <dbReference type="PROSITE" id="PS50943"/>
    </source>
</evidence>
<dbReference type="CDD" id="cd00093">
    <property type="entry name" value="HTH_XRE"/>
    <property type="match status" value="1"/>
</dbReference>
<keyword evidence="3" id="KW-1185">Reference proteome</keyword>
<proteinExistence type="predicted"/>
<comment type="caution">
    <text evidence="2">The sequence shown here is derived from an EMBL/GenBank/DDBJ whole genome shotgun (WGS) entry which is preliminary data.</text>
</comment>
<dbReference type="InterPro" id="IPR010982">
    <property type="entry name" value="Lambda_DNA-bd_dom_sf"/>
</dbReference>
<dbReference type="Proteomes" id="UP000679992">
    <property type="component" value="Unassembled WGS sequence"/>
</dbReference>
<protein>
    <recommendedName>
        <fullName evidence="1">HTH cro/C1-type domain-containing protein</fullName>
    </recommendedName>
</protein>